<dbReference type="RefSeq" id="WP_176007946.1">
    <property type="nucleotide sequence ID" value="NZ_CP041372.2"/>
</dbReference>
<name>A0A859FAU7_9BACI</name>
<dbReference type="Gene3D" id="3.40.630.30">
    <property type="match status" value="1"/>
</dbReference>
<keyword evidence="3" id="KW-1185">Reference proteome</keyword>
<dbReference type="InterPro" id="IPR016181">
    <property type="entry name" value="Acyl_CoA_acyltransferase"/>
</dbReference>
<dbReference type="SUPFAM" id="SSF55729">
    <property type="entry name" value="Acyl-CoA N-acyltransferases (Nat)"/>
    <property type="match status" value="1"/>
</dbReference>
<proteinExistence type="predicted"/>
<dbReference type="AlphaFoldDB" id="A0A859FAU7"/>
<feature type="domain" description="N-acetyltransferase" evidence="1">
    <location>
        <begin position="3"/>
        <end position="212"/>
    </location>
</feature>
<organism evidence="2 3">
    <name type="scientific">Paenalkalicoccus suaedae</name>
    <dbReference type="NCBI Taxonomy" id="2592382"/>
    <lineage>
        <taxon>Bacteria</taxon>
        <taxon>Bacillati</taxon>
        <taxon>Bacillota</taxon>
        <taxon>Bacilli</taxon>
        <taxon>Bacillales</taxon>
        <taxon>Bacillaceae</taxon>
        <taxon>Paenalkalicoccus</taxon>
    </lineage>
</organism>
<dbReference type="Pfam" id="PF13508">
    <property type="entry name" value="Acetyltransf_7"/>
    <property type="match status" value="1"/>
</dbReference>
<dbReference type="Proteomes" id="UP000318138">
    <property type="component" value="Chromosome"/>
</dbReference>
<evidence type="ECO:0000259" key="1">
    <source>
        <dbReference type="PROSITE" id="PS51186"/>
    </source>
</evidence>
<accession>A0A859FAU7</accession>
<sequence>MTVEIREVRQEDISEVKRLVARTWGIDGVFDDRTSLEVAASLFVNTFLHNGTFGRVAVLNEEIVGLIIGSARGDAPRLRMLTEEPIELIAGALGLEEADVTRIQGYLSTIFTSYEKLLSPHKENYQGCLELFVVDTKARGNQVGKRLLQELTTYFYKHRVETYYLFTDTNCTYGFYDHNGFTRREKEELTLPFTIDHQPAKMTNFLYDYTLH</sequence>
<dbReference type="GO" id="GO:0016747">
    <property type="term" value="F:acyltransferase activity, transferring groups other than amino-acyl groups"/>
    <property type="evidence" value="ECO:0007669"/>
    <property type="project" value="InterPro"/>
</dbReference>
<dbReference type="PROSITE" id="PS51186">
    <property type="entry name" value="GNAT"/>
    <property type="match status" value="1"/>
</dbReference>
<reference evidence="3" key="1">
    <citation type="submission" date="2019-07" db="EMBL/GenBank/DDBJ databases">
        <title>Bacillus alkalisoli sp. nov. isolated from saline soil.</title>
        <authorList>
            <person name="Sun J.-Q."/>
            <person name="Xu L."/>
        </authorList>
    </citation>
    <scope>NUCLEOTIDE SEQUENCE [LARGE SCALE GENOMIC DNA]</scope>
    <source>
        <strain evidence="3">M4U3P1</strain>
    </source>
</reference>
<dbReference type="InterPro" id="IPR000182">
    <property type="entry name" value="GNAT_dom"/>
</dbReference>
<dbReference type="KEGG" id="psua:FLK61_24280"/>
<gene>
    <name evidence="2" type="ORF">FLK61_24280</name>
</gene>
<evidence type="ECO:0000313" key="3">
    <source>
        <dbReference type="Proteomes" id="UP000318138"/>
    </source>
</evidence>
<keyword evidence="2" id="KW-0808">Transferase</keyword>
<protein>
    <submittedName>
        <fullName evidence="2">GNAT family N-acetyltransferase</fullName>
    </submittedName>
</protein>
<dbReference type="EMBL" id="CP041372">
    <property type="protein sequence ID" value="QKS69902.1"/>
    <property type="molecule type" value="Genomic_DNA"/>
</dbReference>
<evidence type="ECO:0000313" key="2">
    <source>
        <dbReference type="EMBL" id="QKS69902.1"/>
    </source>
</evidence>